<evidence type="ECO:0000256" key="1">
    <source>
        <dbReference type="SAM" id="Coils"/>
    </source>
</evidence>
<evidence type="ECO:0000313" key="4">
    <source>
        <dbReference type="Proteomes" id="UP001218638"/>
    </source>
</evidence>
<gene>
    <name evidence="3" type="ORF">PXH66_08315</name>
</gene>
<keyword evidence="2" id="KW-0812">Transmembrane</keyword>
<reference evidence="3" key="1">
    <citation type="submission" date="2023-03" db="EMBL/GenBank/DDBJ databases">
        <title>Lomoglobus Profundus gen. nov., sp. nov., a novel member of the phylum Verrucomicrobia, isolated from deep-marine sediment of South China Sea.</title>
        <authorList>
            <person name="Ahmad T."/>
            <person name="Ishaq S.E."/>
            <person name="Wang F."/>
        </authorList>
    </citation>
    <scope>NUCLEOTIDE SEQUENCE</scope>
    <source>
        <strain evidence="3">LMO-M01</strain>
    </source>
</reference>
<evidence type="ECO:0000256" key="2">
    <source>
        <dbReference type="SAM" id="Phobius"/>
    </source>
</evidence>
<dbReference type="AlphaFoldDB" id="A0AAF0I314"/>
<sequence>MTFGQLLTDTLNAASAIGSARYQARAATAAAQAATAQAEAEKAKADADAARALAEAGQLTTGEKITAALGAIPPWIPAVLVVILGAVLLRGRRP</sequence>
<feature type="transmembrane region" description="Helical" evidence="2">
    <location>
        <begin position="65"/>
        <end position="89"/>
    </location>
</feature>
<dbReference type="EMBL" id="CP119075">
    <property type="protein sequence ID" value="WED66852.1"/>
    <property type="molecule type" value="Genomic_DNA"/>
</dbReference>
<evidence type="ECO:0000313" key="3">
    <source>
        <dbReference type="EMBL" id="WED66852.1"/>
    </source>
</evidence>
<feature type="coiled-coil region" evidence="1">
    <location>
        <begin position="26"/>
        <end position="55"/>
    </location>
</feature>
<keyword evidence="2" id="KW-1133">Transmembrane helix</keyword>
<protein>
    <submittedName>
        <fullName evidence="3">Uncharacterized protein</fullName>
    </submittedName>
</protein>
<name>A0AAF0I314_9BACT</name>
<accession>A0AAF0I314</accession>
<organism evidence="3 4">
    <name type="scientific">Synoicihabitans lomoniglobus</name>
    <dbReference type="NCBI Taxonomy" id="2909285"/>
    <lineage>
        <taxon>Bacteria</taxon>
        <taxon>Pseudomonadati</taxon>
        <taxon>Verrucomicrobiota</taxon>
        <taxon>Opitutia</taxon>
        <taxon>Opitutales</taxon>
        <taxon>Opitutaceae</taxon>
        <taxon>Synoicihabitans</taxon>
    </lineage>
</organism>
<keyword evidence="4" id="KW-1185">Reference proteome</keyword>
<proteinExistence type="predicted"/>
<keyword evidence="2" id="KW-0472">Membrane</keyword>
<keyword evidence="1" id="KW-0175">Coiled coil</keyword>
<dbReference type="Proteomes" id="UP001218638">
    <property type="component" value="Chromosome"/>
</dbReference>
<dbReference type="KEGG" id="slom:PXH66_08315"/>
<dbReference type="RefSeq" id="WP_330929603.1">
    <property type="nucleotide sequence ID" value="NZ_CP119075.1"/>
</dbReference>